<accession>A0A6G8Q2F8</accession>
<sequence length="354" mass="39315">MEKVLEGKRVMVTGGTGSLGKPLVRRILSGDLGNPASVTVFSRDEGKHHQMKADWRNEASATNDIFYHNFEELLEFRLGDVRDYQALVPAVRNAEIIFHAAALKQVPSCEYFPYEAVRTNVEGANNLVRAIRSNDTPVEKVVGISTDKACKPVNVMGMSKAIQERVLLEGNIGQKDVDFTCVRYGNVVSSRGSALPFFRDQIKHGGPVTLTTREMTRFLITLEQAVDVVFDSLLHSKRGEILVPHLPAVRMEDVAHAMIGDRNIEVKEIGIRPGEKVHELMVSFEESARTVERRGTFRESYYAIAPILPEIHDGAVEEAAIAGEYSSHHEVMDFEGVVELLKESGFIEKVGKVA</sequence>
<gene>
    <name evidence="3" type="ORF">GBA65_03340</name>
</gene>
<organism evidence="3 4">
    <name type="scientific">Rubrobacter marinus</name>
    <dbReference type="NCBI Taxonomy" id="2653852"/>
    <lineage>
        <taxon>Bacteria</taxon>
        <taxon>Bacillati</taxon>
        <taxon>Actinomycetota</taxon>
        <taxon>Rubrobacteria</taxon>
        <taxon>Rubrobacterales</taxon>
        <taxon>Rubrobacteraceae</taxon>
        <taxon>Rubrobacter</taxon>
    </lineage>
</organism>
<dbReference type="AlphaFoldDB" id="A0A6G8Q2F8"/>
<evidence type="ECO:0000259" key="2">
    <source>
        <dbReference type="Pfam" id="PF02719"/>
    </source>
</evidence>
<evidence type="ECO:0000256" key="1">
    <source>
        <dbReference type="ARBA" id="ARBA00007430"/>
    </source>
</evidence>
<dbReference type="Pfam" id="PF02719">
    <property type="entry name" value="Polysacc_synt_2"/>
    <property type="match status" value="1"/>
</dbReference>
<dbReference type="PANTHER" id="PTHR43318:SF2">
    <property type="entry name" value="UDP-N-ACETYLGLUCOSAMINE 4,6-DEHYDRATASE (INVERTING)"/>
    <property type="match status" value="1"/>
</dbReference>
<dbReference type="InterPro" id="IPR051203">
    <property type="entry name" value="Polysaccharide_Synthase-Rel"/>
</dbReference>
<name>A0A6G8Q2F8_9ACTN</name>
<dbReference type="Gene3D" id="3.40.50.720">
    <property type="entry name" value="NAD(P)-binding Rossmann-like Domain"/>
    <property type="match status" value="1"/>
</dbReference>
<dbReference type="EMBL" id="CP045121">
    <property type="protein sequence ID" value="QIN80638.1"/>
    <property type="molecule type" value="Genomic_DNA"/>
</dbReference>
<dbReference type="PANTHER" id="PTHR43318">
    <property type="entry name" value="UDP-N-ACETYLGLUCOSAMINE 4,6-DEHYDRATASE"/>
    <property type="match status" value="1"/>
</dbReference>
<protein>
    <submittedName>
        <fullName evidence="3">NAD-dependent epimerase/dehydratase family protein</fullName>
    </submittedName>
</protein>
<dbReference type="KEGG" id="rmar:GBA65_03340"/>
<feature type="domain" description="Polysaccharide biosynthesis protein CapD-like" evidence="2">
    <location>
        <begin position="10"/>
        <end position="295"/>
    </location>
</feature>
<dbReference type="SUPFAM" id="SSF51735">
    <property type="entry name" value="NAD(P)-binding Rossmann-fold domains"/>
    <property type="match status" value="1"/>
</dbReference>
<evidence type="ECO:0000313" key="3">
    <source>
        <dbReference type="EMBL" id="QIN80638.1"/>
    </source>
</evidence>
<evidence type="ECO:0000313" key="4">
    <source>
        <dbReference type="Proteomes" id="UP000502706"/>
    </source>
</evidence>
<reference evidence="3 4" key="1">
    <citation type="submission" date="2019-10" db="EMBL/GenBank/DDBJ databases">
        <title>Rubrobacter sp nov SCSIO 52915 isolated from a deep-sea sediment in the South China Sea.</title>
        <authorList>
            <person name="Chen R.W."/>
        </authorList>
    </citation>
    <scope>NUCLEOTIDE SEQUENCE [LARGE SCALE GENOMIC DNA]</scope>
    <source>
        <strain evidence="3 4">SCSIO 52915</strain>
    </source>
</reference>
<comment type="similarity">
    <text evidence="1">Belongs to the polysaccharide synthase family.</text>
</comment>
<dbReference type="InterPro" id="IPR036291">
    <property type="entry name" value="NAD(P)-bd_dom_sf"/>
</dbReference>
<proteinExistence type="inferred from homology"/>
<dbReference type="InterPro" id="IPR003869">
    <property type="entry name" value="Polysac_CapD-like"/>
</dbReference>
<keyword evidence="4" id="KW-1185">Reference proteome</keyword>
<dbReference type="Proteomes" id="UP000502706">
    <property type="component" value="Chromosome"/>
</dbReference>
<dbReference type="RefSeq" id="WP_166398313.1">
    <property type="nucleotide sequence ID" value="NZ_CP045121.1"/>
</dbReference>